<evidence type="ECO:0000313" key="1">
    <source>
        <dbReference type="EMBL" id="OWQ87565.1"/>
    </source>
</evidence>
<dbReference type="AlphaFoldDB" id="A0A246J4P3"/>
<comment type="caution">
    <text evidence="1">The sequence shown here is derived from an EMBL/GenBank/DDBJ whole genome shotgun (WGS) entry which is preliminary data.</text>
</comment>
<accession>A0A246J4P3</accession>
<sequence length="256" mass="27932">MAAVGDRFTFVSQRRTVGSNIDPHRRTLVAVPDDALNVAVLRGLDRGIEQEEPLAERVLLRWSPSKALADALEQVKGRERDEELLGAVIEVLRASPDRARWDRVEVILPRYSPFERPGMVGKLQGIGLYVQGLARGSDALDEMSGDWAGAPEGTSGEKVVNPHDGTVVRATTYIAPYMYFERVTLDAKTLAVTARKTQFDATRYNGQGVEIGNELLEEKLLALAERSAFQSVRGKASVEVSTPVPVAPQPASAPAR</sequence>
<protein>
    <submittedName>
        <fullName evidence="1">Uncharacterized protein</fullName>
    </submittedName>
</protein>
<dbReference type="OrthoDB" id="8891557at2"/>
<dbReference type="RefSeq" id="WP_088386347.1">
    <property type="nucleotide sequence ID" value="NZ_NIOF01000009.1"/>
</dbReference>
<evidence type="ECO:0000313" key="2">
    <source>
        <dbReference type="Proteomes" id="UP000197468"/>
    </source>
</evidence>
<proteinExistence type="predicted"/>
<organism evidence="1 2">
    <name type="scientific">Roseateles aquatilis</name>
    <dbReference type="NCBI Taxonomy" id="431061"/>
    <lineage>
        <taxon>Bacteria</taxon>
        <taxon>Pseudomonadati</taxon>
        <taxon>Pseudomonadota</taxon>
        <taxon>Betaproteobacteria</taxon>
        <taxon>Burkholderiales</taxon>
        <taxon>Sphaerotilaceae</taxon>
        <taxon>Roseateles</taxon>
    </lineage>
</organism>
<keyword evidence="2" id="KW-1185">Reference proteome</keyword>
<gene>
    <name evidence="1" type="ORF">CDN99_18385</name>
</gene>
<reference evidence="1 2" key="1">
    <citation type="journal article" date="2008" name="Int. J. Syst. Evol. Microbiol.">
        <title>Description of Roseateles aquatilis sp. nov. and Roseateles terrae sp. nov., in the class Betaproteobacteria, and emended description of the genus Roseateles.</title>
        <authorList>
            <person name="Gomila M."/>
            <person name="Bowien B."/>
            <person name="Falsen E."/>
            <person name="Moore E.R."/>
            <person name="Lalucat J."/>
        </authorList>
    </citation>
    <scope>NUCLEOTIDE SEQUENCE [LARGE SCALE GENOMIC DNA]</scope>
    <source>
        <strain evidence="1 2">CCUG 48205</strain>
    </source>
</reference>
<dbReference type="EMBL" id="NIOF01000009">
    <property type="protein sequence ID" value="OWQ87565.1"/>
    <property type="molecule type" value="Genomic_DNA"/>
</dbReference>
<name>A0A246J4P3_9BURK</name>
<dbReference type="Proteomes" id="UP000197468">
    <property type="component" value="Unassembled WGS sequence"/>
</dbReference>